<name>A0A016BYC7_BACFG</name>
<proteinExistence type="predicted"/>
<comment type="caution">
    <text evidence="1">The sequence shown here is derived from an EMBL/GenBank/DDBJ whole genome shotgun (WGS) entry which is preliminary data.</text>
</comment>
<dbReference type="EMBL" id="JGDM01000021">
    <property type="protein sequence ID" value="EXZ45566.1"/>
    <property type="molecule type" value="Genomic_DNA"/>
</dbReference>
<sequence>MKLDYLHRQQKESYHHLKKGFDMILLFDCTIQPSVFV</sequence>
<protein>
    <submittedName>
        <fullName evidence="1">Uncharacterized protein</fullName>
    </submittedName>
</protein>
<organism evidence="1 2">
    <name type="scientific">Bacteroides fragilis str. 2-F-2 #4</name>
    <dbReference type="NCBI Taxonomy" id="1339280"/>
    <lineage>
        <taxon>Bacteria</taxon>
        <taxon>Pseudomonadati</taxon>
        <taxon>Bacteroidota</taxon>
        <taxon>Bacteroidia</taxon>
        <taxon>Bacteroidales</taxon>
        <taxon>Bacteroidaceae</taxon>
        <taxon>Bacteroides</taxon>
    </lineage>
</organism>
<gene>
    <name evidence="1" type="ORF">M076_1144</name>
</gene>
<dbReference type="AlphaFoldDB" id="A0A016BYC7"/>
<evidence type="ECO:0000313" key="2">
    <source>
        <dbReference type="Proteomes" id="UP000022272"/>
    </source>
</evidence>
<evidence type="ECO:0000313" key="1">
    <source>
        <dbReference type="EMBL" id="EXZ45566.1"/>
    </source>
</evidence>
<accession>A0A016BYC7</accession>
<reference evidence="1 2" key="1">
    <citation type="submission" date="2014-02" db="EMBL/GenBank/DDBJ databases">
        <authorList>
            <person name="Sears C."/>
            <person name="Carroll K."/>
            <person name="Sack B.R."/>
            <person name="Qadri F."/>
            <person name="Myers L.L."/>
            <person name="Chung G.-T."/>
            <person name="Escheverria P."/>
            <person name="Fraser C.M."/>
            <person name="Sadzewicz L."/>
            <person name="Shefchek K.A."/>
            <person name="Tallon L."/>
            <person name="Das S.P."/>
            <person name="Daugherty S."/>
            <person name="Mongodin E.F."/>
        </authorList>
    </citation>
    <scope>NUCLEOTIDE SEQUENCE [LARGE SCALE GENOMIC DNA]</scope>
    <source>
        <strain evidence="1 2">2-F-2 #4</strain>
    </source>
</reference>
<dbReference type="Proteomes" id="UP000022272">
    <property type="component" value="Unassembled WGS sequence"/>
</dbReference>